<name>A0ACC3NUN3_9PEZI</name>
<organism evidence="1 2">
    <name type="scientific">Vermiconidia calcicola</name>
    <dbReference type="NCBI Taxonomy" id="1690605"/>
    <lineage>
        <taxon>Eukaryota</taxon>
        <taxon>Fungi</taxon>
        <taxon>Dikarya</taxon>
        <taxon>Ascomycota</taxon>
        <taxon>Pezizomycotina</taxon>
        <taxon>Dothideomycetes</taxon>
        <taxon>Dothideomycetidae</taxon>
        <taxon>Mycosphaerellales</taxon>
        <taxon>Extremaceae</taxon>
        <taxon>Vermiconidia</taxon>
    </lineage>
</organism>
<reference evidence="1" key="1">
    <citation type="submission" date="2023-07" db="EMBL/GenBank/DDBJ databases">
        <title>Black Yeasts Isolated from many extreme environments.</title>
        <authorList>
            <person name="Coleine C."/>
            <person name="Stajich J.E."/>
            <person name="Selbmann L."/>
        </authorList>
    </citation>
    <scope>NUCLEOTIDE SEQUENCE</scope>
    <source>
        <strain evidence="1">CCFEE 5714</strain>
    </source>
</reference>
<proteinExistence type="predicted"/>
<dbReference type="Proteomes" id="UP001281147">
    <property type="component" value="Unassembled WGS sequence"/>
</dbReference>
<comment type="caution">
    <text evidence="1">The sequence shown here is derived from an EMBL/GenBank/DDBJ whole genome shotgun (WGS) entry which is preliminary data.</text>
</comment>
<evidence type="ECO:0000313" key="2">
    <source>
        <dbReference type="Proteomes" id="UP001281147"/>
    </source>
</evidence>
<sequence length="438" mass="49489">MSDTDPTRGRKGEHRPEKPATRANTMPAESSKKPASRTTSADPGSSKDMLRRATTQQEHTKSTEASRGRESKKPATVAGSSSRTSSTSSISDASTVTVVDRSQSQSPPQPIKGNPNSRVQRLYRWIDFKELKKSSTEEMRFLENKKFTTEDLRKAAIHAYIVADEAVKKNNRIVAEIVAENGGDFTPECGVLDFVEEEDKKNIMPVEQMPAIFRQLTDLEKIPEFKRTIAVLAKVFYSVNQQNVKRETEEKQLDALITWIDNEDHSLHHGNSESIFLNNSRFPGPVLQKAALYLFEVGQEQKRSFNELCGVVNRNVDRALKKKKDEAEAKRREARAKKGGADEKLADAEARKAEAEVKKAEVKAKEMLAKIPSFEKLTSPAPLKDFWTLEDDDMRKLVVTDKNMSEVKKSIALMAKQLRDVQNAEYDMDKMPSETRRW</sequence>
<dbReference type="EMBL" id="JAUTXU010000012">
    <property type="protein sequence ID" value="KAK3722740.1"/>
    <property type="molecule type" value="Genomic_DNA"/>
</dbReference>
<keyword evidence="2" id="KW-1185">Reference proteome</keyword>
<protein>
    <submittedName>
        <fullName evidence="1">Uncharacterized protein</fullName>
    </submittedName>
</protein>
<evidence type="ECO:0000313" key="1">
    <source>
        <dbReference type="EMBL" id="KAK3722740.1"/>
    </source>
</evidence>
<accession>A0ACC3NUN3</accession>
<gene>
    <name evidence="1" type="ORF">LTR37_002311</name>
</gene>